<evidence type="ECO:0008006" key="5">
    <source>
        <dbReference type="Google" id="ProtNLM"/>
    </source>
</evidence>
<keyword evidence="4" id="KW-1185">Reference proteome</keyword>
<feature type="transmembrane region" description="Helical" evidence="2">
    <location>
        <begin position="193"/>
        <end position="214"/>
    </location>
</feature>
<keyword evidence="2" id="KW-1133">Transmembrane helix</keyword>
<organism evidence="3 4">
    <name type="scientific">Dactylosporangium maewongense</name>
    <dbReference type="NCBI Taxonomy" id="634393"/>
    <lineage>
        <taxon>Bacteria</taxon>
        <taxon>Bacillati</taxon>
        <taxon>Actinomycetota</taxon>
        <taxon>Actinomycetes</taxon>
        <taxon>Micromonosporales</taxon>
        <taxon>Micromonosporaceae</taxon>
        <taxon>Dactylosporangium</taxon>
    </lineage>
</organism>
<feature type="compositionally biased region" description="Gly residues" evidence="1">
    <location>
        <begin position="341"/>
        <end position="350"/>
    </location>
</feature>
<gene>
    <name evidence="3" type="ORF">GCM10009827_117160</name>
</gene>
<feature type="transmembrane region" description="Helical" evidence="2">
    <location>
        <begin position="76"/>
        <end position="99"/>
    </location>
</feature>
<keyword evidence="2" id="KW-0472">Membrane</keyword>
<evidence type="ECO:0000256" key="1">
    <source>
        <dbReference type="SAM" id="MobiDB-lite"/>
    </source>
</evidence>
<dbReference type="RefSeq" id="WP_344515447.1">
    <property type="nucleotide sequence ID" value="NZ_BAAAQD010000056.1"/>
</dbReference>
<protein>
    <recommendedName>
        <fullName evidence="5">TrbL/VirB6 plasmid conjugal transfer protein</fullName>
    </recommendedName>
</protein>
<feature type="transmembrane region" description="Helical" evidence="2">
    <location>
        <begin position="294"/>
        <end position="317"/>
    </location>
</feature>
<feature type="transmembrane region" description="Helical" evidence="2">
    <location>
        <begin position="226"/>
        <end position="249"/>
    </location>
</feature>
<feature type="compositionally biased region" description="Gly residues" evidence="1">
    <location>
        <begin position="368"/>
        <end position="382"/>
    </location>
</feature>
<dbReference type="EMBL" id="BAAAQD010000056">
    <property type="protein sequence ID" value="GAA1575822.1"/>
    <property type="molecule type" value="Genomic_DNA"/>
</dbReference>
<feature type="transmembrane region" description="Helical" evidence="2">
    <location>
        <begin position="168"/>
        <end position="186"/>
    </location>
</feature>
<feature type="region of interest" description="Disordered" evidence="1">
    <location>
        <begin position="330"/>
        <end position="451"/>
    </location>
</feature>
<feature type="transmembrane region" description="Helical" evidence="2">
    <location>
        <begin position="261"/>
        <end position="282"/>
    </location>
</feature>
<sequence length="487" mass="48324">MCAPWDTNCIANAVSTAVANSFFGQLEQMMITTALWTIDICATWWVAVPSLSLYPNTEQITSSSTPIDAVTHLRTLIVPITAAVAVGGILWQAILMVLTRKPAPLVNVLRGLWNTSLWAAVGIFGTQLLLTGCDQFSTAVLNSALQSVGNPSLGKRLGALAVPASGGGFPQIIVILAACLAMLASLTQAFLMLFRDGSVIVLTALTPLAAAGSFTNATNGWKNKLLAWQLALIFYKPMAAMVYATAIWITGENTSTDPRVLFVGLAMMVIALIALPAMMRFFNWTVGSLQSGSGGLGMFATAGAAGMHAASSMLGGFDAGMHARYLSDMFDQASPSSSPPGGAGPGAGPSGPGPGPDDRDPPKSGPGPTSGSGPGSGGAPRPGGGPKPPAFVGEAGSGKVANITSAADPSGAAPSASGTAPTAGTGAATGAAPTGAATGAEMGAGAGSGPAGLAIVGAAEVVGAVSDAASTAANAAANALDDPDKEE</sequence>
<name>A0ABP4P8J8_9ACTN</name>
<feature type="transmembrane region" description="Helical" evidence="2">
    <location>
        <begin position="111"/>
        <end position="130"/>
    </location>
</feature>
<evidence type="ECO:0000313" key="4">
    <source>
        <dbReference type="Proteomes" id="UP001501470"/>
    </source>
</evidence>
<keyword evidence="2" id="KW-0812">Transmembrane</keyword>
<comment type="caution">
    <text evidence="3">The sequence shown here is derived from an EMBL/GenBank/DDBJ whole genome shotgun (WGS) entry which is preliminary data.</text>
</comment>
<feature type="compositionally biased region" description="Low complexity" evidence="1">
    <location>
        <begin position="404"/>
        <end position="441"/>
    </location>
</feature>
<accession>A0ABP4P8J8</accession>
<evidence type="ECO:0000256" key="2">
    <source>
        <dbReference type="SAM" id="Phobius"/>
    </source>
</evidence>
<proteinExistence type="predicted"/>
<evidence type="ECO:0000313" key="3">
    <source>
        <dbReference type="EMBL" id="GAA1575822.1"/>
    </source>
</evidence>
<dbReference type="Proteomes" id="UP001501470">
    <property type="component" value="Unassembled WGS sequence"/>
</dbReference>
<reference evidence="4" key="1">
    <citation type="journal article" date="2019" name="Int. J. Syst. Evol. Microbiol.">
        <title>The Global Catalogue of Microorganisms (GCM) 10K type strain sequencing project: providing services to taxonomists for standard genome sequencing and annotation.</title>
        <authorList>
            <consortium name="The Broad Institute Genomics Platform"/>
            <consortium name="The Broad Institute Genome Sequencing Center for Infectious Disease"/>
            <person name="Wu L."/>
            <person name="Ma J."/>
        </authorList>
    </citation>
    <scope>NUCLEOTIDE SEQUENCE [LARGE SCALE GENOMIC DNA]</scope>
    <source>
        <strain evidence="4">JCM 15933</strain>
    </source>
</reference>